<dbReference type="Proteomes" id="UP000190341">
    <property type="component" value="Unassembled WGS sequence"/>
</dbReference>
<evidence type="ECO:0000313" key="12">
    <source>
        <dbReference type="EMBL" id="SKC67739.1"/>
    </source>
</evidence>
<evidence type="ECO:0000256" key="7">
    <source>
        <dbReference type="ARBA" id="ARBA00023004"/>
    </source>
</evidence>
<evidence type="ECO:0000256" key="2">
    <source>
        <dbReference type="ARBA" id="ARBA00022448"/>
    </source>
</evidence>
<dbReference type="PIRSF" id="PIRSF000005">
    <property type="entry name" value="Cytochrome_c4"/>
    <property type="match status" value="1"/>
</dbReference>
<feature type="binding site" description="axial binding residue" evidence="9">
    <location>
        <position position="67"/>
    </location>
    <ligand>
        <name>heme c</name>
        <dbReference type="ChEBI" id="CHEBI:61717"/>
        <label>1</label>
    </ligand>
    <ligandPart>
        <name>Fe</name>
        <dbReference type="ChEBI" id="CHEBI:18248"/>
    </ligandPart>
</feature>
<evidence type="ECO:0000256" key="3">
    <source>
        <dbReference type="ARBA" id="ARBA00022617"/>
    </source>
</evidence>
<dbReference type="SUPFAM" id="SSF46626">
    <property type="entry name" value="Cytochrome c"/>
    <property type="match status" value="2"/>
</dbReference>
<feature type="domain" description="Cytochrome c" evidence="11">
    <location>
        <begin position="145"/>
        <end position="246"/>
    </location>
</feature>
<dbReference type="InterPro" id="IPR024167">
    <property type="entry name" value="Cytochrome_c4-like"/>
</dbReference>
<feature type="binding site" description="covalent" evidence="8">
    <location>
        <position position="63"/>
    </location>
    <ligand>
        <name>heme c</name>
        <dbReference type="ChEBI" id="CHEBI:61717"/>
        <label>1</label>
    </ligand>
</feature>
<dbReference type="Pfam" id="PF00034">
    <property type="entry name" value="Cytochrom_C"/>
    <property type="match status" value="2"/>
</dbReference>
<evidence type="ECO:0000256" key="8">
    <source>
        <dbReference type="PIRSR" id="PIRSR000005-1"/>
    </source>
</evidence>
<sequence>MRHARVWGLTGLAVLAVAAAAYAQTTVVPVPDNAPVETASLDIDLTKTTWGDAAAGQTKAAACAACHGADGNPSDPQYPRIAGQSERYMARQLALFASGQRTSGMAPVMVPFAQSLSAQDMRDVGAYFATQKSGASLADDGAVSGGVYDGKKFYEIGQQLYRSGDAARGIPACMACHGPTGAGNPGPAYPHVGGQQQAYVVRRLQEYQAGTTTEKDASHFNIMAQVAHPLTEQEIQALGSYLQGLHDRADDQAASTKPAKKS</sequence>
<dbReference type="OrthoDB" id="9773456at2"/>
<keyword evidence="2" id="KW-0813">Transport</keyword>
<dbReference type="GO" id="GO:0009055">
    <property type="term" value="F:electron transfer activity"/>
    <property type="evidence" value="ECO:0007669"/>
    <property type="project" value="InterPro"/>
</dbReference>
<evidence type="ECO:0000256" key="6">
    <source>
        <dbReference type="ARBA" id="ARBA00022982"/>
    </source>
</evidence>
<feature type="binding site" description="axial binding residue" evidence="9">
    <location>
        <position position="109"/>
    </location>
    <ligand>
        <name>heme c</name>
        <dbReference type="ChEBI" id="CHEBI:61717"/>
        <label>1</label>
    </ligand>
    <ligandPart>
        <name>Fe</name>
        <dbReference type="ChEBI" id="CHEBI:18248"/>
    </ligandPart>
</feature>
<keyword evidence="6" id="KW-0249">Electron transport</keyword>
<evidence type="ECO:0000256" key="9">
    <source>
        <dbReference type="PIRSR" id="PIRSR000005-2"/>
    </source>
</evidence>
<evidence type="ECO:0000256" key="10">
    <source>
        <dbReference type="SAM" id="SignalP"/>
    </source>
</evidence>
<dbReference type="PANTHER" id="PTHR33751:SF9">
    <property type="entry name" value="CYTOCHROME C4"/>
    <property type="match status" value="1"/>
</dbReference>
<keyword evidence="7 9" id="KW-0408">Iron</keyword>
<organism evidence="12 13">
    <name type="scientific">Pseudoxanthomonas indica</name>
    <dbReference type="NCBI Taxonomy" id="428993"/>
    <lineage>
        <taxon>Bacteria</taxon>
        <taxon>Pseudomonadati</taxon>
        <taxon>Pseudomonadota</taxon>
        <taxon>Gammaproteobacteria</taxon>
        <taxon>Lysobacterales</taxon>
        <taxon>Lysobacteraceae</taxon>
        <taxon>Pseudoxanthomonas</taxon>
    </lineage>
</organism>
<dbReference type="EMBL" id="FUZV01000001">
    <property type="protein sequence ID" value="SKC67739.1"/>
    <property type="molecule type" value="Genomic_DNA"/>
</dbReference>
<feature type="signal peptide" evidence="10">
    <location>
        <begin position="1"/>
        <end position="23"/>
    </location>
</feature>
<dbReference type="GO" id="GO:0020037">
    <property type="term" value="F:heme binding"/>
    <property type="evidence" value="ECO:0007669"/>
    <property type="project" value="InterPro"/>
</dbReference>
<feature type="binding site" description="axial binding residue" evidence="9">
    <location>
        <position position="177"/>
    </location>
    <ligand>
        <name>heme c</name>
        <dbReference type="ChEBI" id="CHEBI:61717"/>
        <label>2</label>
    </ligand>
    <ligandPart>
        <name>Fe</name>
        <dbReference type="ChEBI" id="CHEBI:18248"/>
    </ligandPart>
</feature>
<keyword evidence="13" id="KW-1185">Reference proteome</keyword>
<comment type="PTM">
    <text evidence="8">Binds 2 heme c groups covalently per subunit.</text>
</comment>
<gene>
    <name evidence="12" type="ORF">SAMN06296058_2095</name>
</gene>
<dbReference type="GO" id="GO:0042597">
    <property type="term" value="C:periplasmic space"/>
    <property type="evidence" value="ECO:0007669"/>
    <property type="project" value="UniProtKB-SubCell"/>
</dbReference>
<proteinExistence type="predicted"/>
<feature type="binding site" description="covalent" evidence="8">
    <location>
        <position position="66"/>
    </location>
    <ligand>
        <name>heme c</name>
        <dbReference type="ChEBI" id="CHEBI:61717"/>
        <label>1</label>
    </ligand>
</feature>
<dbReference type="PANTHER" id="PTHR33751">
    <property type="entry name" value="CBB3-TYPE CYTOCHROME C OXIDASE SUBUNIT FIXP"/>
    <property type="match status" value="1"/>
</dbReference>
<feature type="binding site" description="axial binding residue" evidence="9">
    <location>
        <position position="223"/>
    </location>
    <ligand>
        <name>heme c</name>
        <dbReference type="ChEBI" id="CHEBI:61717"/>
        <label>2</label>
    </ligand>
    <ligandPart>
        <name>Fe</name>
        <dbReference type="ChEBI" id="CHEBI:18248"/>
    </ligandPart>
</feature>
<feature type="chain" id="PRO_5012956448" evidence="10">
    <location>
        <begin position="24"/>
        <end position="262"/>
    </location>
</feature>
<keyword evidence="5" id="KW-0574">Periplasm</keyword>
<dbReference type="Gene3D" id="1.10.760.10">
    <property type="entry name" value="Cytochrome c-like domain"/>
    <property type="match status" value="2"/>
</dbReference>
<reference evidence="12 13" key="1">
    <citation type="submission" date="2017-02" db="EMBL/GenBank/DDBJ databases">
        <authorList>
            <person name="Peterson S.W."/>
        </authorList>
    </citation>
    <scope>NUCLEOTIDE SEQUENCE [LARGE SCALE GENOMIC DNA]</scope>
    <source>
        <strain evidence="12 13">P15</strain>
    </source>
</reference>
<feature type="domain" description="Cytochrome c" evidence="11">
    <location>
        <begin position="51"/>
        <end position="132"/>
    </location>
</feature>
<protein>
    <submittedName>
        <fullName evidence="12">Cytochrome c553</fullName>
    </submittedName>
</protein>
<evidence type="ECO:0000256" key="5">
    <source>
        <dbReference type="ARBA" id="ARBA00022764"/>
    </source>
</evidence>
<feature type="binding site" description="covalent" evidence="8">
    <location>
        <position position="173"/>
    </location>
    <ligand>
        <name>heme c</name>
        <dbReference type="ChEBI" id="CHEBI:61717"/>
        <label>2</label>
    </ligand>
</feature>
<evidence type="ECO:0000313" key="13">
    <source>
        <dbReference type="Proteomes" id="UP000190341"/>
    </source>
</evidence>
<keyword evidence="4 9" id="KW-0479">Metal-binding</keyword>
<dbReference type="RefSeq" id="WP_079724317.1">
    <property type="nucleotide sequence ID" value="NZ_BMCL01000002.1"/>
</dbReference>
<comment type="subcellular location">
    <subcellularLocation>
        <location evidence="1">Periplasm</location>
    </subcellularLocation>
</comment>
<dbReference type="AlphaFoldDB" id="A0A1T5KWH5"/>
<dbReference type="STRING" id="428993.SAMN06296058_2095"/>
<dbReference type="InterPro" id="IPR050597">
    <property type="entry name" value="Cytochrome_c_Oxidase_Subunit"/>
</dbReference>
<dbReference type="InterPro" id="IPR036909">
    <property type="entry name" value="Cyt_c-like_dom_sf"/>
</dbReference>
<evidence type="ECO:0000256" key="4">
    <source>
        <dbReference type="ARBA" id="ARBA00022723"/>
    </source>
</evidence>
<dbReference type="GO" id="GO:0005506">
    <property type="term" value="F:iron ion binding"/>
    <property type="evidence" value="ECO:0007669"/>
    <property type="project" value="InterPro"/>
</dbReference>
<evidence type="ECO:0000259" key="11">
    <source>
        <dbReference type="PROSITE" id="PS51007"/>
    </source>
</evidence>
<evidence type="ECO:0000256" key="1">
    <source>
        <dbReference type="ARBA" id="ARBA00004418"/>
    </source>
</evidence>
<feature type="binding site" description="covalent" evidence="8">
    <location>
        <position position="176"/>
    </location>
    <ligand>
        <name>heme c</name>
        <dbReference type="ChEBI" id="CHEBI:61717"/>
        <label>2</label>
    </ligand>
</feature>
<keyword evidence="3 8" id="KW-0349">Heme</keyword>
<accession>A0A1T5KWH5</accession>
<name>A0A1T5KWH5_9GAMM</name>
<dbReference type="PROSITE" id="PS51007">
    <property type="entry name" value="CYTC"/>
    <property type="match status" value="2"/>
</dbReference>
<keyword evidence="10" id="KW-0732">Signal</keyword>
<dbReference type="InterPro" id="IPR009056">
    <property type="entry name" value="Cyt_c-like_dom"/>
</dbReference>